<proteinExistence type="predicted"/>
<comment type="caution">
    <text evidence="1">The sequence shown here is derived from an EMBL/GenBank/DDBJ whole genome shotgun (WGS) entry which is preliminary data.</text>
</comment>
<evidence type="ECO:0000313" key="1">
    <source>
        <dbReference type="EMBL" id="EYC17147.1"/>
    </source>
</evidence>
<accession>A0A016UQP3</accession>
<dbReference type="Proteomes" id="UP000024635">
    <property type="component" value="Unassembled WGS sequence"/>
</dbReference>
<protein>
    <submittedName>
        <fullName evidence="1">Uncharacterized protein</fullName>
    </submittedName>
</protein>
<dbReference type="EMBL" id="JARK01001367">
    <property type="protein sequence ID" value="EYC17147.1"/>
    <property type="molecule type" value="Genomic_DNA"/>
</dbReference>
<sequence length="123" mass="14132">MLMSQSFMGLTSAARSNVGLDLRLKTFRENATMVDDFRACSGRRRTSRTRSCTWAEANDWLSLIKKLLHYRGCFIITVVRTEDEIHKNIPFCDCKGALEHGPGDRQFRDNQSSEIFNIVNRLS</sequence>
<name>A0A016UQP3_9BILA</name>
<evidence type="ECO:0000313" key="2">
    <source>
        <dbReference type="Proteomes" id="UP000024635"/>
    </source>
</evidence>
<reference evidence="2" key="1">
    <citation type="journal article" date="2015" name="Nat. Genet.">
        <title>The genome and transcriptome of the zoonotic hookworm Ancylostoma ceylanicum identify infection-specific gene families.</title>
        <authorList>
            <person name="Schwarz E.M."/>
            <person name="Hu Y."/>
            <person name="Antoshechkin I."/>
            <person name="Miller M.M."/>
            <person name="Sternberg P.W."/>
            <person name="Aroian R.V."/>
        </authorList>
    </citation>
    <scope>NUCLEOTIDE SEQUENCE</scope>
    <source>
        <strain evidence="2">HY135</strain>
    </source>
</reference>
<dbReference type="AlphaFoldDB" id="A0A016UQP3"/>
<keyword evidence="2" id="KW-1185">Reference proteome</keyword>
<organism evidence="1 2">
    <name type="scientific">Ancylostoma ceylanicum</name>
    <dbReference type="NCBI Taxonomy" id="53326"/>
    <lineage>
        <taxon>Eukaryota</taxon>
        <taxon>Metazoa</taxon>
        <taxon>Ecdysozoa</taxon>
        <taxon>Nematoda</taxon>
        <taxon>Chromadorea</taxon>
        <taxon>Rhabditida</taxon>
        <taxon>Rhabditina</taxon>
        <taxon>Rhabditomorpha</taxon>
        <taxon>Strongyloidea</taxon>
        <taxon>Ancylostomatidae</taxon>
        <taxon>Ancylostomatinae</taxon>
        <taxon>Ancylostoma</taxon>
    </lineage>
</organism>
<gene>
    <name evidence="1" type="primary">Acey_s0031.g2297</name>
    <name evidence="1" type="ORF">Y032_0031g2297</name>
</gene>